<name>A0A9Q0MIB4_9DIPT</name>
<sequence>LKQLSSDEANAILLSTHLIQESNDYAEGIEPPINVSARDVMISHLYIYVHNIVIKCFLFLGLNSFVDYLRFDGIFFMYWLNKIRTEDHQKSTSEVDFIKYFLRQKP</sequence>
<gene>
    <name evidence="2" type="ORF">Bhyg_16522</name>
</gene>
<keyword evidence="3" id="KW-1185">Reference proteome</keyword>
<evidence type="ECO:0000256" key="1">
    <source>
        <dbReference type="SAM" id="Phobius"/>
    </source>
</evidence>
<dbReference type="AlphaFoldDB" id="A0A9Q0MIB4"/>
<reference evidence="2" key="1">
    <citation type="submission" date="2022-07" db="EMBL/GenBank/DDBJ databases">
        <authorList>
            <person name="Trinca V."/>
            <person name="Uliana J.V.C."/>
            <person name="Torres T.T."/>
            <person name="Ward R.J."/>
            <person name="Monesi N."/>
        </authorList>
    </citation>
    <scope>NUCLEOTIDE SEQUENCE</scope>
    <source>
        <strain evidence="2">HSMRA1968</strain>
        <tissue evidence="2">Whole embryos</tissue>
    </source>
</reference>
<comment type="caution">
    <text evidence="2">The sequence shown here is derived from an EMBL/GenBank/DDBJ whole genome shotgun (WGS) entry which is preliminary data.</text>
</comment>
<evidence type="ECO:0000313" key="2">
    <source>
        <dbReference type="EMBL" id="KAJ6624822.1"/>
    </source>
</evidence>
<dbReference type="EMBL" id="WJQU01003435">
    <property type="protein sequence ID" value="KAJ6624822.1"/>
    <property type="molecule type" value="Genomic_DNA"/>
</dbReference>
<accession>A0A9Q0MIB4</accession>
<keyword evidence="1" id="KW-0812">Transmembrane</keyword>
<keyword evidence="1" id="KW-0472">Membrane</keyword>
<feature type="transmembrane region" description="Helical" evidence="1">
    <location>
        <begin position="45"/>
        <end position="66"/>
    </location>
</feature>
<organism evidence="2 3">
    <name type="scientific">Pseudolycoriella hygida</name>
    <dbReference type="NCBI Taxonomy" id="35572"/>
    <lineage>
        <taxon>Eukaryota</taxon>
        <taxon>Metazoa</taxon>
        <taxon>Ecdysozoa</taxon>
        <taxon>Arthropoda</taxon>
        <taxon>Hexapoda</taxon>
        <taxon>Insecta</taxon>
        <taxon>Pterygota</taxon>
        <taxon>Neoptera</taxon>
        <taxon>Endopterygota</taxon>
        <taxon>Diptera</taxon>
        <taxon>Nematocera</taxon>
        <taxon>Sciaroidea</taxon>
        <taxon>Sciaridae</taxon>
        <taxon>Pseudolycoriella</taxon>
    </lineage>
</organism>
<protein>
    <submittedName>
        <fullName evidence="2">Uncharacterized protein</fullName>
    </submittedName>
</protein>
<feature type="non-terminal residue" evidence="2">
    <location>
        <position position="1"/>
    </location>
</feature>
<proteinExistence type="predicted"/>
<keyword evidence="1" id="KW-1133">Transmembrane helix</keyword>
<dbReference type="Proteomes" id="UP001151699">
    <property type="component" value="Unassembled WGS sequence"/>
</dbReference>
<evidence type="ECO:0000313" key="3">
    <source>
        <dbReference type="Proteomes" id="UP001151699"/>
    </source>
</evidence>